<feature type="compositionally biased region" description="Low complexity" evidence="1">
    <location>
        <begin position="326"/>
        <end position="358"/>
    </location>
</feature>
<feature type="compositionally biased region" description="Low complexity" evidence="1">
    <location>
        <begin position="177"/>
        <end position="186"/>
    </location>
</feature>
<comment type="caution">
    <text evidence="2">The sequence shown here is derived from an EMBL/GenBank/DDBJ whole genome shotgun (WGS) entry which is preliminary data.</text>
</comment>
<organism evidence="2">
    <name type="scientific">Acidobacterium capsulatum</name>
    <dbReference type="NCBI Taxonomy" id="33075"/>
    <lineage>
        <taxon>Bacteria</taxon>
        <taxon>Pseudomonadati</taxon>
        <taxon>Acidobacteriota</taxon>
        <taxon>Terriglobia</taxon>
        <taxon>Terriglobales</taxon>
        <taxon>Acidobacteriaceae</taxon>
        <taxon>Acidobacterium</taxon>
    </lineage>
</organism>
<sequence length="358" mass="36646">MQRRVSQSAHKPRRPNDPEAGIVLLAAIFLTFLLLLSLAIAAPRLAKSMQRDKEQETIERGRQYEQAIRLYYIKFGHYPTKISELVNTNNLRFLRQKYKDPLTGKDDWKLVLYGQAHVHPLGFFGKPLTAAGAAATNVTALSGGMYAISQDSSIPGAPGSNGNSNSEGDGSTGSGTGSTSFGNSSPMGGGIGGSAISGAGFGSTSTATGSSPLSGSSSSSGFGSSSSSSGGFGNTVPFVGVVPPLKKPSIIAFRKQKNYDRWEFNYDPVEDQAAAAVSILGGGASNLNGSSSNSNSLGNSGGMNSNTPFGGSNSGGNGNGFGNNGFGNSNNNMGFGDSNSNSGSPGSSTDNSNPNPQP</sequence>
<evidence type="ECO:0000256" key="1">
    <source>
        <dbReference type="SAM" id="MobiDB-lite"/>
    </source>
</evidence>
<feature type="compositionally biased region" description="Gly residues" evidence="1">
    <location>
        <begin position="312"/>
        <end position="325"/>
    </location>
</feature>
<feature type="compositionally biased region" description="Low complexity" evidence="1">
    <location>
        <begin position="202"/>
        <end position="227"/>
    </location>
</feature>
<dbReference type="EMBL" id="DTKL01000041">
    <property type="protein sequence ID" value="HGY94437.1"/>
    <property type="molecule type" value="Genomic_DNA"/>
</dbReference>
<feature type="region of interest" description="Disordered" evidence="1">
    <location>
        <begin position="291"/>
        <end position="358"/>
    </location>
</feature>
<name>A0A7V4XST5_9BACT</name>
<dbReference type="Gene3D" id="3.30.700.10">
    <property type="entry name" value="Glycoprotein, Type 4 Pilin"/>
    <property type="match status" value="1"/>
</dbReference>
<protein>
    <recommendedName>
        <fullName evidence="3">Type II secretion system protein</fullName>
    </recommendedName>
</protein>
<feature type="compositionally biased region" description="Gly residues" evidence="1">
    <location>
        <begin position="187"/>
        <end position="201"/>
    </location>
</feature>
<evidence type="ECO:0008006" key="3">
    <source>
        <dbReference type="Google" id="ProtNLM"/>
    </source>
</evidence>
<dbReference type="InterPro" id="IPR045584">
    <property type="entry name" value="Pilin-like"/>
</dbReference>
<proteinExistence type="predicted"/>
<dbReference type="AlphaFoldDB" id="A0A7V4XST5"/>
<reference evidence="2" key="1">
    <citation type="journal article" date="2020" name="mSystems">
        <title>Genome- and Community-Level Interaction Insights into Carbon Utilization and Element Cycling Functions of Hydrothermarchaeota in Hydrothermal Sediment.</title>
        <authorList>
            <person name="Zhou Z."/>
            <person name="Liu Y."/>
            <person name="Xu W."/>
            <person name="Pan J."/>
            <person name="Luo Z.H."/>
            <person name="Li M."/>
        </authorList>
    </citation>
    <scope>NUCLEOTIDE SEQUENCE [LARGE SCALE GENOMIC DNA]</scope>
    <source>
        <strain evidence="2">SpSt-855</strain>
    </source>
</reference>
<gene>
    <name evidence="2" type="ORF">ENW50_07095</name>
</gene>
<feature type="compositionally biased region" description="Low complexity" evidence="1">
    <location>
        <begin position="152"/>
        <end position="169"/>
    </location>
</feature>
<dbReference type="SUPFAM" id="SSF54523">
    <property type="entry name" value="Pili subunits"/>
    <property type="match status" value="1"/>
</dbReference>
<feature type="region of interest" description="Disordered" evidence="1">
    <location>
        <begin position="152"/>
        <end position="227"/>
    </location>
</feature>
<accession>A0A7V4XST5</accession>
<evidence type="ECO:0000313" key="2">
    <source>
        <dbReference type="EMBL" id="HGY94437.1"/>
    </source>
</evidence>
<feature type="compositionally biased region" description="Low complexity" evidence="1">
    <location>
        <begin position="291"/>
        <end position="311"/>
    </location>
</feature>